<dbReference type="EMBL" id="ML119772">
    <property type="protein sequence ID" value="RPA75101.1"/>
    <property type="molecule type" value="Genomic_DNA"/>
</dbReference>
<evidence type="ECO:0000313" key="3">
    <source>
        <dbReference type="EMBL" id="RPA75101.1"/>
    </source>
</evidence>
<feature type="compositionally biased region" description="Low complexity" evidence="2">
    <location>
        <begin position="685"/>
        <end position="698"/>
    </location>
</feature>
<feature type="region of interest" description="Disordered" evidence="2">
    <location>
        <begin position="870"/>
        <end position="933"/>
    </location>
</feature>
<dbReference type="AlphaFoldDB" id="A0A3N4HSV7"/>
<evidence type="ECO:0000313" key="4">
    <source>
        <dbReference type="Proteomes" id="UP000275078"/>
    </source>
</evidence>
<protein>
    <submittedName>
        <fullName evidence="3">Uncharacterized protein</fullName>
    </submittedName>
</protein>
<reference evidence="3 4" key="1">
    <citation type="journal article" date="2018" name="Nat. Ecol. Evol.">
        <title>Pezizomycetes genomes reveal the molecular basis of ectomycorrhizal truffle lifestyle.</title>
        <authorList>
            <person name="Murat C."/>
            <person name="Payen T."/>
            <person name="Noel B."/>
            <person name="Kuo A."/>
            <person name="Morin E."/>
            <person name="Chen J."/>
            <person name="Kohler A."/>
            <person name="Krizsan K."/>
            <person name="Balestrini R."/>
            <person name="Da Silva C."/>
            <person name="Montanini B."/>
            <person name="Hainaut M."/>
            <person name="Levati E."/>
            <person name="Barry K.W."/>
            <person name="Belfiori B."/>
            <person name="Cichocki N."/>
            <person name="Clum A."/>
            <person name="Dockter R.B."/>
            <person name="Fauchery L."/>
            <person name="Guy J."/>
            <person name="Iotti M."/>
            <person name="Le Tacon F."/>
            <person name="Lindquist E.A."/>
            <person name="Lipzen A."/>
            <person name="Malagnac F."/>
            <person name="Mello A."/>
            <person name="Molinier V."/>
            <person name="Miyauchi S."/>
            <person name="Poulain J."/>
            <person name="Riccioni C."/>
            <person name="Rubini A."/>
            <person name="Sitrit Y."/>
            <person name="Splivallo R."/>
            <person name="Traeger S."/>
            <person name="Wang M."/>
            <person name="Zifcakova L."/>
            <person name="Wipf D."/>
            <person name="Zambonelli A."/>
            <person name="Paolocci F."/>
            <person name="Nowrousian M."/>
            <person name="Ottonello S."/>
            <person name="Baldrian P."/>
            <person name="Spatafora J.W."/>
            <person name="Henrissat B."/>
            <person name="Nagy L.G."/>
            <person name="Aury J.M."/>
            <person name="Wincker P."/>
            <person name="Grigoriev I.V."/>
            <person name="Bonfante P."/>
            <person name="Martin F.M."/>
        </authorList>
    </citation>
    <scope>NUCLEOTIDE SEQUENCE [LARGE SCALE GENOMIC DNA]</scope>
    <source>
        <strain evidence="3 4">RN42</strain>
    </source>
</reference>
<evidence type="ECO:0000256" key="1">
    <source>
        <dbReference type="SAM" id="Coils"/>
    </source>
</evidence>
<feature type="coiled-coil region" evidence="1">
    <location>
        <begin position="336"/>
        <end position="363"/>
    </location>
</feature>
<evidence type="ECO:0000256" key="2">
    <source>
        <dbReference type="SAM" id="MobiDB-lite"/>
    </source>
</evidence>
<organism evidence="3 4">
    <name type="scientific">Ascobolus immersus RN42</name>
    <dbReference type="NCBI Taxonomy" id="1160509"/>
    <lineage>
        <taxon>Eukaryota</taxon>
        <taxon>Fungi</taxon>
        <taxon>Dikarya</taxon>
        <taxon>Ascomycota</taxon>
        <taxon>Pezizomycotina</taxon>
        <taxon>Pezizomycetes</taxon>
        <taxon>Pezizales</taxon>
        <taxon>Ascobolaceae</taxon>
        <taxon>Ascobolus</taxon>
    </lineage>
</organism>
<feature type="compositionally biased region" description="Polar residues" evidence="2">
    <location>
        <begin position="907"/>
        <end position="918"/>
    </location>
</feature>
<feature type="compositionally biased region" description="Low complexity" evidence="2">
    <location>
        <begin position="763"/>
        <end position="774"/>
    </location>
</feature>
<feature type="compositionally biased region" description="Low complexity" evidence="2">
    <location>
        <begin position="893"/>
        <end position="906"/>
    </location>
</feature>
<gene>
    <name evidence="3" type="ORF">BJ508DRAFT_24732</name>
</gene>
<feature type="compositionally biased region" description="Polar residues" evidence="2">
    <location>
        <begin position="716"/>
        <end position="740"/>
    </location>
</feature>
<sequence>MPSRLPLSAKCSAPNLGQQSYTPSPVLTQADIDEWTRISTPSPGATLPPPARQLNTKGSSRTLRKNPPKDAYLQLPDLPFITDENNPDFTTSPSLSQQTERPIRRLARNAYKSLTNLRPRTNSTAASPQIPLRTFNSPLARANTEFFNESDENFFDSPPASFDTPRLPYGNSTTSIPQGNITPRLRHYTSRPTLASTSRLNISSTWNSRTNLVPPKSSMPPLTPNPDQGAMDILRRELASAYAAATSAREAAHQEREARLKAEQQLSQMMARDKANYEKIRGLEMQVPFVESETKEVMQWLADIHTLEKKHVMERNGFLMSMDAQDADAAARDEAHNTITKELKTLRKTITALNAEVANQLVEKTLLTANAASIVEAAFRHDYKDVLEGYVRVFDMVDSSYLAPTITAQDRATSQWVRRLLGRPMPDLDDTARLYQRLEETVERFEKDHLTQIRAGYLDKATQIDFGYITTADLVIAKHAMAQAENARLLGMLPEIRTDNPAYKAGVELVEKHRMDITPDTSEPDARRKNLLVESVLAFQEAVRVRRSLADALKRGDEVDEEEVEEGVRKVQAALEGVERSVRKNGILVHEDGTWTEVVSPDDIPENPRGSIISTVGDISVNSSNGITIPSLPASAAATDPDLSGLESYFPSMPAPGTRESNIHPALRGLTGIAAQRINSFETASSAASLSGTTLRSSNATGRLPPTPPRMAQVPRRTSSITALRNATRTPLPQSPNTSGVLRPSRLNTSDSAAPSADEESEMSLLEMLSSPPLASEAEVPAPAGTLSPRGESTPPKKPRPSHTPLVAAVPERLASPLLAGQPFGTMTPRLRQESTFGSLGASFGAAASAAGANVGLGLGIFGFGNDAPGSPKSPRSPADPDVSVSSLRSKFSVRSKGSTGSRSKSLTPLLSRNSHGSGDSVEDEGKEGLLKK</sequence>
<accession>A0A3N4HSV7</accession>
<dbReference type="Proteomes" id="UP000275078">
    <property type="component" value="Unassembled WGS sequence"/>
</dbReference>
<keyword evidence="1" id="KW-0175">Coiled coil</keyword>
<keyword evidence="4" id="KW-1185">Reference proteome</keyword>
<feature type="region of interest" description="Disordered" evidence="2">
    <location>
        <begin position="1"/>
        <end position="71"/>
    </location>
</feature>
<proteinExistence type="predicted"/>
<name>A0A3N4HSV7_ASCIM</name>
<feature type="region of interest" description="Disordered" evidence="2">
    <location>
        <begin position="685"/>
        <end position="804"/>
    </location>
</feature>
<feature type="compositionally biased region" description="Polar residues" evidence="2">
    <location>
        <begin position="15"/>
        <end position="27"/>
    </location>
</feature>